<evidence type="ECO:0000256" key="1">
    <source>
        <dbReference type="ARBA" id="ARBA00004141"/>
    </source>
</evidence>
<dbReference type="Pfam" id="PF04172">
    <property type="entry name" value="LrgB"/>
    <property type="match status" value="1"/>
</dbReference>
<evidence type="ECO:0000256" key="4">
    <source>
        <dbReference type="ARBA" id="ARBA00023136"/>
    </source>
</evidence>
<evidence type="ECO:0000256" key="3">
    <source>
        <dbReference type="ARBA" id="ARBA00022989"/>
    </source>
</evidence>
<accession>A0A379YHT8</accession>
<protein>
    <submittedName>
        <fullName evidence="6">CidA-associated membrane protein CidB</fullName>
    </submittedName>
</protein>
<comment type="subcellular location">
    <subcellularLocation>
        <location evidence="1">Membrane</location>
        <topology evidence="1">Multi-pass membrane protein</topology>
    </subcellularLocation>
</comment>
<dbReference type="AlphaFoldDB" id="A0A379YHT8"/>
<keyword evidence="3 5" id="KW-1133">Transmembrane helix</keyword>
<proteinExistence type="predicted"/>
<organism evidence="6 7">
    <name type="scientific">Salmonella enterica subsp. indica</name>
    <dbReference type="NCBI Taxonomy" id="59207"/>
    <lineage>
        <taxon>Bacteria</taxon>
        <taxon>Pseudomonadati</taxon>
        <taxon>Pseudomonadota</taxon>
        <taxon>Gammaproteobacteria</taxon>
        <taxon>Enterobacterales</taxon>
        <taxon>Enterobacteriaceae</taxon>
        <taxon>Salmonella</taxon>
    </lineage>
</organism>
<dbReference type="EMBL" id="UGYB01000002">
    <property type="protein sequence ID" value="SUI45306.1"/>
    <property type="molecule type" value="Genomic_DNA"/>
</dbReference>
<dbReference type="GO" id="GO:0016020">
    <property type="term" value="C:membrane"/>
    <property type="evidence" value="ECO:0007669"/>
    <property type="project" value="UniProtKB-SubCell"/>
</dbReference>
<name>A0A379YHT8_SALER</name>
<keyword evidence="4 5" id="KW-0472">Membrane</keyword>
<evidence type="ECO:0000256" key="5">
    <source>
        <dbReference type="SAM" id="Phobius"/>
    </source>
</evidence>
<gene>
    <name evidence="6" type="primary">yohK_4</name>
    <name evidence="6" type="ORF">NCTC12420_04972</name>
</gene>
<dbReference type="InterPro" id="IPR007300">
    <property type="entry name" value="CidB/LrgB"/>
</dbReference>
<keyword evidence="2 5" id="KW-0812">Transmembrane</keyword>
<feature type="transmembrane region" description="Helical" evidence="5">
    <location>
        <begin position="29"/>
        <end position="49"/>
    </location>
</feature>
<evidence type="ECO:0000256" key="2">
    <source>
        <dbReference type="ARBA" id="ARBA00022692"/>
    </source>
</evidence>
<reference evidence="6 7" key="1">
    <citation type="submission" date="2018-06" db="EMBL/GenBank/DDBJ databases">
        <authorList>
            <consortium name="Pathogen Informatics"/>
            <person name="Doyle S."/>
        </authorList>
    </citation>
    <scope>NUCLEOTIDE SEQUENCE [LARGE SCALE GENOMIC DNA]</scope>
    <source>
        <strain evidence="6 7">NCTC12420</strain>
    </source>
</reference>
<sequence>MAKGAGFGAASHGAGTARSYELGQQEGVVASLVMMLSGVVMVLVAPLVARVMF</sequence>
<evidence type="ECO:0000313" key="6">
    <source>
        <dbReference type="EMBL" id="SUI45306.1"/>
    </source>
</evidence>
<dbReference type="Proteomes" id="UP000254220">
    <property type="component" value="Unassembled WGS sequence"/>
</dbReference>
<evidence type="ECO:0000313" key="7">
    <source>
        <dbReference type="Proteomes" id="UP000254220"/>
    </source>
</evidence>